<sequence length="131" mass="14006">MIRWTEIHSDVSLSENRPEMGKLNKNIDKNCIMDLKTGIAVLCVAMLIVSMAIVPAVMAIPTAPVTTTDTQVCGGGDDGDLWCNWAGFAYCVTQKKVCTSVCALCIGEPSKLTCAGCAVCAGYCAWKNCYL</sequence>
<reference evidence="2" key="1">
    <citation type="submission" date="2014-09" db="EMBL/GenBank/DDBJ databases">
        <authorList>
            <person name="Probst J Alexander"/>
        </authorList>
    </citation>
    <scope>NUCLEOTIDE SEQUENCE</scope>
</reference>
<proteinExistence type="predicted"/>
<dbReference type="EMBL" id="CCXY01000284">
    <property type="protein sequence ID" value="CEG13257.1"/>
    <property type="molecule type" value="Genomic_DNA"/>
</dbReference>
<keyword evidence="1" id="KW-1133">Transmembrane helix</keyword>
<feature type="transmembrane region" description="Helical" evidence="1">
    <location>
        <begin position="39"/>
        <end position="60"/>
    </location>
</feature>
<evidence type="ECO:0000256" key="1">
    <source>
        <dbReference type="SAM" id="Phobius"/>
    </source>
</evidence>
<dbReference type="AlphaFoldDB" id="A0A098EB73"/>
<name>A0A098EB73_9ZZZZ</name>
<keyword evidence="1" id="KW-0812">Transmembrane</keyword>
<evidence type="ECO:0000313" key="2">
    <source>
        <dbReference type="EMBL" id="CEG13257.1"/>
    </source>
</evidence>
<gene>
    <name evidence="2" type="ORF">MSIBF_A3540004</name>
</gene>
<protein>
    <submittedName>
        <fullName evidence="2">Uncharacterized protein</fullName>
    </submittedName>
</protein>
<accession>A0A098EB73</accession>
<keyword evidence="1" id="KW-0472">Membrane</keyword>
<organism evidence="2">
    <name type="scientific">groundwater metagenome</name>
    <dbReference type="NCBI Taxonomy" id="717931"/>
    <lineage>
        <taxon>unclassified sequences</taxon>
        <taxon>metagenomes</taxon>
        <taxon>ecological metagenomes</taxon>
    </lineage>
</organism>